<dbReference type="EMBL" id="BMGT01000003">
    <property type="protein sequence ID" value="GGG84253.1"/>
    <property type="molecule type" value="Genomic_DNA"/>
</dbReference>
<proteinExistence type="inferred from homology"/>
<sequence>MAQMLAMIHTSPTLTPVFGALAAAEMPEVAVFHMVDESLIKDTIKAGRLRGLTIRRLLGLIESAEKAGADAVMVTCSSIGPGVALAQKLFDTPVVRVDEAMAEKAVLMGRRIGVAATLRTTLEPTIALLREKAAAAGREIEIVESLSHGAFDAVLAGDTKTHDRILSESLIRDMRGVDLVVLAQASMARVVKEMPKGAIEAPVLSSPELAMQRASVILKDAHRLEAVGANN</sequence>
<accession>A0A917HMI2</accession>
<dbReference type="Pfam" id="PF01177">
    <property type="entry name" value="Asp_Glu_race"/>
    <property type="match status" value="1"/>
</dbReference>
<dbReference type="InterPro" id="IPR053714">
    <property type="entry name" value="Iso_Racemase_Enz_sf"/>
</dbReference>
<evidence type="ECO:0000256" key="1">
    <source>
        <dbReference type="ARBA" id="ARBA00038414"/>
    </source>
</evidence>
<reference evidence="2" key="1">
    <citation type="journal article" date="2014" name="Int. J. Syst. Evol. Microbiol.">
        <title>Complete genome sequence of Corynebacterium casei LMG S-19264T (=DSM 44701T), isolated from a smear-ripened cheese.</title>
        <authorList>
            <consortium name="US DOE Joint Genome Institute (JGI-PGF)"/>
            <person name="Walter F."/>
            <person name="Albersmeier A."/>
            <person name="Kalinowski J."/>
            <person name="Ruckert C."/>
        </authorList>
    </citation>
    <scope>NUCLEOTIDE SEQUENCE</scope>
    <source>
        <strain evidence="2">CGMCC 1.12997</strain>
    </source>
</reference>
<protein>
    <recommendedName>
        <fullName evidence="4">Asp/Glu/hydantoin racemase</fullName>
    </recommendedName>
</protein>
<name>A0A917HMI2_9BACT</name>
<gene>
    <name evidence="2" type="ORF">GCM10011585_30060</name>
</gene>
<dbReference type="RefSeq" id="WP_188554985.1">
    <property type="nucleotide sequence ID" value="NZ_BMGT01000003.1"/>
</dbReference>
<reference evidence="2" key="2">
    <citation type="submission" date="2020-09" db="EMBL/GenBank/DDBJ databases">
        <authorList>
            <person name="Sun Q."/>
            <person name="Zhou Y."/>
        </authorList>
    </citation>
    <scope>NUCLEOTIDE SEQUENCE</scope>
    <source>
        <strain evidence="2">CGMCC 1.12997</strain>
    </source>
</reference>
<evidence type="ECO:0000313" key="3">
    <source>
        <dbReference type="Proteomes" id="UP000647241"/>
    </source>
</evidence>
<dbReference type="Proteomes" id="UP000647241">
    <property type="component" value="Unassembled WGS sequence"/>
</dbReference>
<keyword evidence="3" id="KW-1185">Reference proteome</keyword>
<comment type="similarity">
    <text evidence="1">Belongs to the HyuE racemase family.</text>
</comment>
<dbReference type="InterPro" id="IPR015942">
    <property type="entry name" value="Asp/Glu/hydantoin_racemase"/>
</dbReference>
<dbReference type="AlphaFoldDB" id="A0A917HMI2"/>
<dbReference type="Gene3D" id="3.40.50.12500">
    <property type="match status" value="1"/>
</dbReference>
<dbReference type="GO" id="GO:0047661">
    <property type="term" value="F:amino-acid racemase activity"/>
    <property type="evidence" value="ECO:0007669"/>
    <property type="project" value="InterPro"/>
</dbReference>
<comment type="caution">
    <text evidence="2">The sequence shown here is derived from an EMBL/GenBank/DDBJ whole genome shotgun (WGS) entry which is preliminary data.</text>
</comment>
<evidence type="ECO:0008006" key="4">
    <source>
        <dbReference type="Google" id="ProtNLM"/>
    </source>
</evidence>
<evidence type="ECO:0000313" key="2">
    <source>
        <dbReference type="EMBL" id="GGG84253.1"/>
    </source>
</evidence>
<organism evidence="2 3">
    <name type="scientific">Edaphobacter dinghuensis</name>
    <dbReference type="NCBI Taxonomy" id="1560005"/>
    <lineage>
        <taxon>Bacteria</taxon>
        <taxon>Pseudomonadati</taxon>
        <taxon>Acidobacteriota</taxon>
        <taxon>Terriglobia</taxon>
        <taxon>Terriglobales</taxon>
        <taxon>Acidobacteriaceae</taxon>
        <taxon>Edaphobacter</taxon>
    </lineage>
</organism>